<dbReference type="InterPro" id="IPR009057">
    <property type="entry name" value="Homeodomain-like_sf"/>
</dbReference>
<dbReference type="NCBIfam" id="NF033516">
    <property type="entry name" value="transpos_IS3"/>
    <property type="match status" value="1"/>
</dbReference>
<evidence type="ECO:0000259" key="3">
    <source>
        <dbReference type="PROSITE" id="PS50994"/>
    </source>
</evidence>
<dbReference type="Pfam" id="PF13276">
    <property type="entry name" value="HTH_21"/>
    <property type="match status" value="1"/>
</dbReference>
<dbReference type="PANTHER" id="PTHR46889">
    <property type="entry name" value="TRANSPOSASE INSF FOR INSERTION SEQUENCE IS3B-RELATED"/>
    <property type="match status" value="1"/>
</dbReference>
<comment type="caution">
    <text evidence="4">The sequence shown here is derived from an EMBL/GenBank/DDBJ whole genome shotgun (WGS) entry which is preliminary data.</text>
</comment>
<evidence type="ECO:0000256" key="2">
    <source>
        <dbReference type="SAM" id="Coils"/>
    </source>
</evidence>
<evidence type="ECO:0000256" key="1">
    <source>
        <dbReference type="ARBA" id="ARBA00002286"/>
    </source>
</evidence>
<dbReference type="GO" id="GO:0003677">
    <property type="term" value="F:DNA binding"/>
    <property type="evidence" value="ECO:0007669"/>
    <property type="project" value="InterPro"/>
</dbReference>
<dbReference type="SUPFAM" id="SSF46689">
    <property type="entry name" value="Homeodomain-like"/>
    <property type="match status" value="1"/>
</dbReference>
<accession>A0A2N7RYD6</accession>
<organism evidence="4 6">
    <name type="scientific">Glutamicibacter arilaitensis</name>
    <dbReference type="NCBI Taxonomy" id="256701"/>
    <lineage>
        <taxon>Bacteria</taxon>
        <taxon>Bacillati</taxon>
        <taxon>Actinomycetota</taxon>
        <taxon>Actinomycetes</taxon>
        <taxon>Micrococcales</taxon>
        <taxon>Micrococcaceae</taxon>
        <taxon>Glutamicibacter</taxon>
    </lineage>
</organism>
<dbReference type="EMBL" id="PNQX01000003">
    <property type="protein sequence ID" value="PMQ18915.1"/>
    <property type="molecule type" value="Genomic_DNA"/>
</dbReference>
<dbReference type="PANTHER" id="PTHR46889:SF4">
    <property type="entry name" value="TRANSPOSASE INSO FOR INSERTION SEQUENCE ELEMENT IS911B-RELATED"/>
    <property type="match status" value="1"/>
</dbReference>
<dbReference type="Pfam" id="PF00665">
    <property type="entry name" value="rve"/>
    <property type="match status" value="1"/>
</dbReference>
<evidence type="ECO:0000313" key="4">
    <source>
        <dbReference type="EMBL" id="PMQ18915.1"/>
    </source>
</evidence>
<dbReference type="GO" id="GO:0004803">
    <property type="term" value="F:transposase activity"/>
    <property type="evidence" value="ECO:0007669"/>
    <property type="project" value="InterPro"/>
</dbReference>
<dbReference type="InterPro" id="IPR036397">
    <property type="entry name" value="RNaseH_sf"/>
</dbReference>
<evidence type="ECO:0000313" key="6">
    <source>
        <dbReference type="Proteomes" id="UP000235739"/>
    </source>
</evidence>
<comment type="function">
    <text evidence="1">Involved in the transposition of the insertion sequence.</text>
</comment>
<dbReference type="Proteomes" id="UP000235739">
    <property type="component" value="Unassembled WGS sequence"/>
</dbReference>
<dbReference type="InterPro" id="IPR025948">
    <property type="entry name" value="HTH-like_dom"/>
</dbReference>
<dbReference type="Pfam" id="PF01527">
    <property type="entry name" value="HTH_Tnp_1"/>
    <property type="match status" value="1"/>
</dbReference>
<sequence>MSSTRRKFSQEFKDELCREVIDTARPIKSVATEYGVGTETLRNWLKKYKEAHGGPETEPELNVSERARLKELERENQELKAEAAFPKKSGRILRKGATVVAKYEFIDSYAADSSTPAIVKMCRWLEVSRSGFYHWRSRPVSATAARRQALADRVSHFFEESEGTYGYRRIHADLAAENTECSPELVRQIMRQEGLVPCQPRPFRTTTEADAEAAASMPDLVKRDFTANRPGLKFVGDITYIHTWQGFIYLATVIDCYSKKVVGWAIEDHMRAELVEKALRNAADTSRIEPNAISHSDRGSVYTSASYRALVARLGMRSSMGKTGICWDNSQAETFFSALKNERVYRTTYATKERARKDVIRYIEGFYNSRRRHSALGYRRPNEVHYSYQQSATAA</sequence>
<dbReference type="GO" id="GO:0015074">
    <property type="term" value="P:DNA integration"/>
    <property type="evidence" value="ECO:0007669"/>
    <property type="project" value="InterPro"/>
</dbReference>
<keyword evidence="2" id="KW-0175">Coiled coil</keyword>
<dbReference type="Gene3D" id="3.30.420.10">
    <property type="entry name" value="Ribonuclease H-like superfamily/Ribonuclease H"/>
    <property type="match status" value="1"/>
</dbReference>
<dbReference type="SUPFAM" id="SSF53098">
    <property type="entry name" value="Ribonuclease H-like"/>
    <property type="match status" value="1"/>
</dbReference>
<dbReference type="InterPro" id="IPR001584">
    <property type="entry name" value="Integrase_cat-core"/>
</dbReference>
<dbReference type="PROSITE" id="PS50994">
    <property type="entry name" value="INTEGRASE"/>
    <property type="match status" value="1"/>
</dbReference>
<dbReference type="EMBL" id="PNQX01000001">
    <property type="protein sequence ID" value="PMQ21663.1"/>
    <property type="molecule type" value="Genomic_DNA"/>
</dbReference>
<feature type="domain" description="Integrase catalytic" evidence="3">
    <location>
        <begin position="226"/>
        <end position="389"/>
    </location>
</feature>
<dbReference type="AlphaFoldDB" id="A0A2N7RYD6"/>
<dbReference type="RefSeq" id="WP_102598143.1">
    <property type="nucleotide sequence ID" value="NZ_PNQX01000003.1"/>
</dbReference>
<reference evidence="4 6" key="1">
    <citation type="journal article" date="2017" name="Elife">
        <title>Extensive horizontal gene transfer in cheese-associated bacteria.</title>
        <authorList>
            <person name="Bonham K.S."/>
            <person name="Wolfe B.E."/>
            <person name="Dutton R.J."/>
        </authorList>
    </citation>
    <scope>NUCLEOTIDE SEQUENCE [LARGE SCALE GENOMIC DNA]</scope>
    <source>
        <strain evidence="4 6">JB182</strain>
    </source>
</reference>
<feature type="coiled-coil region" evidence="2">
    <location>
        <begin position="62"/>
        <end position="89"/>
    </location>
</feature>
<proteinExistence type="predicted"/>
<gene>
    <name evidence="5" type="ORF">CIK84_09080</name>
    <name evidence="4" type="ORF">CIK84_16210</name>
</gene>
<name>A0A2N7RYD6_9MICC</name>
<dbReference type="GO" id="GO:0006313">
    <property type="term" value="P:DNA transposition"/>
    <property type="evidence" value="ECO:0007669"/>
    <property type="project" value="InterPro"/>
</dbReference>
<dbReference type="Pfam" id="PF13333">
    <property type="entry name" value="rve_2"/>
    <property type="match status" value="1"/>
</dbReference>
<dbReference type="InterPro" id="IPR048020">
    <property type="entry name" value="Transpos_IS3"/>
</dbReference>
<protein>
    <submittedName>
        <fullName evidence="4">IS3-like element ISAar4 family transposase</fullName>
    </submittedName>
</protein>
<dbReference type="InterPro" id="IPR002514">
    <property type="entry name" value="Transposase_8"/>
</dbReference>
<dbReference type="InterPro" id="IPR050900">
    <property type="entry name" value="Transposase_IS3/IS150/IS904"/>
</dbReference>
<dbReference type="InterPro" id="IPR012337">
    <property type="entry name" value="RNaseH-like_sf"/>
</dbReference>
<evidence type="ECO:0000313" key="5">
    <source>
        <dbReference type="EMBL" id="PMQ21663.1"/>
    </source>
</evidence>
<dbReference type="Gene3D" id="1.10.10.60">
    <property type="entry name" value="Homeodomain-like"/>
    <property type="match status" value="1"/>
</dbReference>